<name>A0A2G9GTT0_9LAMI</name>
<evidence type="ECO:0000313" key="2">
    <source>
        <dbReference type="EMBL" id="PIN08694.1"/>
    </source>
</evidence>
<gene>
    <name evidence="2" type="ORF">CDL12_18727</name>
</gene>
<keyword evidence="1" id="KW-0812">Transmembrane</keyword>
<proteinExistence type="predicted"/>
<protein>
    <submittedName>
        <fullName evidence="2">Uncharacterized protein</fullName>
    </submittedName>
</protein>
<organism evidence="2 3">
    <name type="scientific">Handroanthus impetiginosus</name>
    <dbReference type="NCBI Taxonomy" id="429701"/>
    <lineage>
        <taxon>Eukaryota</taxon>
        <taxon>Viridiplantae</taxon>
        <taxon>Streptophyta</taxon>
        <taxon>Embryophyta</taxon>
        <taxon>Tracheophyta</taxon>
        <taxon>Spermatophyta</taxon>
        <taxon>Magnoliopsida</taxon>
        <taxon>eudicotyledons</taxon>
        <taxon>Gunneridae</taxon>
        <taxon>Pentapetalae</taxon>
        <taxon>asterids</taxon>
        <taxon>lamiids</taxon>
        <taxon>Lamiales</taxon>
        <taxon>Bignoniaceae</taxon>
        <taxon>Crescentiina</taxon>
        <taxon>Tabebuia alliance</taxon>
        <taxon>Handroanthus</taxon>
    </lineage>
</organism>
<dbReference type="AlphaFoldDB" id="A0A2G9GTT0"/>
<keyword evidence="3" id="KW-1185">Reference proteome</keyword>
<keyword evidence="1" id="KW-0472">Membrane</keyword>
<sequence length="64" mass="7619">MCRSIYVCFCCIFFLVWDWVSILVSIRLILMPFLAFPFRSIPLLRQIFKPFAVLDFTFSCDITD</sequence>
<evidence type="ECO:0000313" key="3">
    <source>
        <dbReference type="Proteomes" id="UP000231279"/>
    </source>
</evidence>
<keyword evidence="1" id="KW-1133">Transmembrane helix</keyword>
<comment type="caution">
    <text evidence="2">The sequence shown here is derived from an EMBL/GenBank/DDBJ whole genome shotgun (WGS) entry which is preliminary data.</text>
</comment>
<feature type="transmembrane region" description="Helical" evidence="1">
    <location>
        <begin position="6"/>
        <end position="30"/>
    </location>
</feature>
<dbReference type="Proteomes" id="UP000231279">
    <property type="component" value="Unassembled WGS sequence"/>
</dbReference>
<evidence type="ECO:0000256" key="1">
    <source>
        <dbReference type="SAM" id="Phobius"/>
    </source>
</evidence>
<accession>A0A2G9GTT0</accession>
<reference evidence="3" key="1">
    <citation type="journal article" date="2018" name="Gigascience">
        <title>Genome assembly of the Pink Ipe (Handroanthus impetiginosus, Bignoniaceae), a highly valued, ecologically keystone Neotropical timber forest tree.</title>
        <authorList>
            <person name="Silva-Junior O.B."/>
            <person name="Grattapaglia D."/>
            <person name="Novaes E."/>
            <person name="Collevatti R.G."/>
        </authorList>
    </citation>
    <scope>NUCLEOTIDE SEQUENCE [LARGE SCALE GENOMIC DNA]</scope>
    <source>
        <strain evidence="3">cv. UFG-1</strain>
    </source>
</reference>
<dbReference type="EMBL" id="NKXS01003733">
    <property type="protein sequence ID" value="PIN08694.1"/>
    <property type="molecule type" value="Genomic_DNA"/>
</dbReference>